<evidence type="ECO:0000259" key="1">
    <source>
        <dbReference type="SMART" id="SM00491"/>
    </source>
</evidence>
<dbReference type="GO" id="GO:0045951">
    <property type="term" value="P:positive regulation of mitotic recombination"/>
    <property type="evidence" value="ECO:0007669"/>
    <property type="project" value="TreeGrafter"/>
</dbReference>
<dbReference type="GO" id="GO:0006366">
    <property type="term" value="P:transcription by RNA polymerase II"/>
    <property type="evidence" value="ECO:0007669"/>
    <property type="project" value="TreeGrafter"/>
</dbReference>
<accession>A0A9W9YPG9</accession>
<feature type="domain" description="ATP-dependent helicase C-terminal" evidence="1">
    <location>
        <begin position="60"/>
        <end position="152"/>
    </location>
</feature>
<dbReference type="Gene3D" id="3.40.50.300">
    <property type="entry name" value="P-loop containing nucleotide triphosphate hydrolases"/>
    <property type="match status" value="1"/>
</dbReference>
<dbReference type="GO" id="GO:0003684">
    <property type="term" value="F:damaged DNA binding"/>
    <property type="evidence" value="ECO:0007669"/>
    <property type="project" value="TreeGrafter"/>
</dbReference>
<dbReference type="InterPro" id="IPR006555">
    <property type="entry name" value="ATP-dep_Helicase_C"/>
</dbReference>
<dbReference type="FunFam" id="3.40.50.300:FF:000135">
    <property type="entry name" value="DNA repair helicase RAD3, putative"/>
    <property type="match status" value="1"/>
</dbReference>
<dbReference type="EC" id="3.6.4.12" evidence="2"/>
<name>A0A9W9YPG9_9CNID</name>
<keyword evidence="3" id="KW-1185">Reference proteome</keyword>
<protein>
    <submittedName>
        <fullName evidence="2">General transcription and DNA repair factor IIH helicase subunit XPD</fullName>
        <ecNumber evidence="2">3.6.4.12</ecNumber>
    </submittedName>
</protein>
<keyword evidence="2" id="KW-0347">Helicase</keyword>
<evidence type="ECO:0000313" key="2">
    <source>
        <dbReference type="EMBL" id="KAJ7357417.1"/>
    </source>
</evidence>
<dbReference type="GO" id="GO:0003678">
    <property type="term" value="F:DNA helicase activity"/>
    <property type="evidence" value="ECO:0007669"/>
    <property type="project" value="UniProtKB-EC"/>
</dbReference>
<reference evidence="2" key="1">
    <citation type="submission" date="2023-01" db="EMBL/GenBank/DDBJ databases">
        <title>Genome assembly of the deep-sea coral Lophelia pertusa.</title>
        <authorList>
            <person name="Herrera S."/>
            <person name="Cordes E."/>
        </authorList>
    </citation>
    <scope>NUCLEOTIDE SEQUENCE</scope>
    <source>
        <strain evidence="2">USNM1676648</strain>
        <tissue evidence="2">Polyp</tissue>
    </source>
</reference>
<keyword evidence="2" id="KW-0378">Hydrolase</keyword>
<dbReference type="GO" id="GO:0005524">
    <property type="term" value="F:ATP binding"/>
    <property type="evidence" value="ECO:0007669"/>
    <property type="project" value="InterPro"/>
</dbReference>
<dbReference type="SMART" id="SM00491">
    <property type="entry name" value="HELICc2"/>
    <property type="match status" value="1"/>
</dbReference>
<keyword evidence="2" id="KW-0067">ATP-binding</keyword>
<dbReference type="EMBL" id="MU827321">
    <property type="protein sequence ID" value="KAJ7357417.1"/>
    <property type="molecule type" value="Genomic_DNA"/>
</dbReference>
<dbReference type="GO" id="GO:0016818">
    <property type="term" value="F:hydrolase activity, acting on acid anhydrides, in phosphorus-containing anhydrides"/>
    <property type="evidence" value="ECO:0007669"/>
    <property type="project" value="InterPro"/>
</dbReference>
<dbReference type="PANTHER" id="PTHR11472">
    <property type="entry name" value="DNA REPAIR DEAD HELICASE RAD3/XP-D SUBFAMILY MEMBER"/>
    <property type="match status" value="1"/>
</dbReference>
<comment type="caution">
    <text evidence="2">The sequence shown here is derived from an EMBL/GenBank/DDBJ whole genome shotgun (WGS) entry which is preliminary data.</text>
</comment>
<dbReference type="AlphaFoldDB" id="A0A9W9YPG9"/>
<keyword evidence="2" id="KW-0547">Nucleotide-binding</keyword>
<dbReference type="GO" id="GO:0005634">
    <property type="term" value="C:nucleus"/>
    <property type="evidence" value="ECO:0007669"/>
    <property type="project" value="TreeGrafter"/>
</dbReference>
<gene>
    <name evidence="2" type="primary">ERCC2_3</name>
    <name evidence="2" type="ORF">OS493_024928</name>
</gene>
<evidence type="ECO:0000313" key="3">
    <source>
        <dbReference type="Proteomes" id="UP001163046"/>
    </source>
</evidence>
<dbReference type="Pfam" id="PF13307">
    <property type="entry name" value="Helicase_C_2"/>
    <property type="match status" value="1"/>
</dbReference>
<proteinExistence type="predicted"/>
<organism evidence="2 3">
    <name type="scientific">Desmophyllum pertusum</name>
    <dbReference type="NCBI Taxonomy" id="174260"/>
    <lineage>
        <taxon>Eukaryota</taxon>
        <taxon>Metazoa</taxon>
        <taxon>Cnidaria</taxon>
        <taxon>Anthozoa</taxon>
        <taxon>Hexacorallia</taxon>
        <taxon>Scleractinia</taxon>
        <taxon>Caryophylliina</taxon>
        <taxon>Caryophylliidae</taxon>
        <taxon>Desmophyllum</taxon>
    </lineage>
</organism>
<dbReference type="Proteomes" id="UP001163046">
    <property type="component" value="Unassembled WGS sequence"/>
</dbReference>
<sequence>MTLARICLCPMIVGRGNDQVAITTKFETRDDMSVIRNYGNLLAEMSTVVPDGIVCFFVSYQYMEAVVSIWHDQGIISNIQRNKLLFIETQDSAETSLALHNYQRACENGRGAILLSVARGKVSEGIDFDHHYGRAVYYVWHSIRLYTKPDFE</sequence>
<dbReference type="InterPro" id="IPR027417">
    <property type="entry name" value="P-loop_NTPase"/>
</dbReference>
<dbReference type="InterPro" id="IPR045028">
    <property type="entry name" value="DinG/Rad3-like"/>
</dbReference>
<dbReference type="OrthoDB" id="272481at2759"/>
<dbReference type="PANTHER" id="PTHR11472:SF1">
    <property type="entry name" value="GENERAL TRANSCRIPTION AND DNA REPAIR FACTOR IIH HELICASE SUBUNIT XPD"/>
    <property type="match status" value="1"/>
</dbReference>